<name>A0A1G4MH73_LACFM</name>
<gene>
    <name evidence="1" type="ORF">LAFE_0G06128G</name>
</gene>
<reference evidence="1 2" key="1">
    <citation type="submission" date="2016-03" db="EMBL/GenBank/DDBJ databases">
        <authorList>
            <person name="Devillers H."/>
        </authorList>
    </citation>
    <scope>NUCLEOTIDE SEQUENCE [LARGE SCALE GENOMIC DNA]</scope>
    <source>
        <strain evidence="1">CBS 6772</strain>
    </source>
</reference>
<dbReference type="OMA" id="EDNEECT"/>
<organism evidence="1 2">
    <name type="scientific">Lachancea fermentati</name>
    <name type="common">Zygosaccharomyces fermentati</name>
    <dbReference type="NCBI Taxonomy" id="4955"/>
    <lineage>
        <taxon>Eukaryota</taxon>
        <taxon>Fungi</taxon>
        <taxon>Dikarya</taxon>
        <taxon>Ascomycota</taxon>
        <taxon>Saccharomycotina</taxon>
        <taxon>Saccharomycetes</taxon>
        <taxon>Saccharomycetales</taxon>
        <taxon>Saccharomycetaceae</taxon>
        <taxon>Lachancea</taxon>
    </lineage>
</organism>
<protein>
    <submittedName>
        <fullName evidence="1">LAFE_0G06128g1_1</fullName>
    </submittedName>
</protein>
<evidence type="ECO:0000313" key="1">
    <source>
        <dbReference type="EMBL" id="SCW03242.1"/>
    </source>
</evidence>
<evidence type="ECO:0000313" key="2">
    <source>
        <dbReference type="Proteomes" id="UP000190831"/>
    </source>
</evidence>
<dbReference type="Proteomes" id="UP000190831">
    <property type="component" value="Chromosome G"/>
</dbReference>
<dbReference type="OrthoDB" id="4065415at2759"/>
<proteinExistence type="predicted"/>
<dbReference type="EMBL" id="LT598486">
    <property type="protein sequence ID" value="SCW03242.1"/>
    <property type="molecule type" value="Genomic_DNA"/>
</dbReference>
<dbReference type="AlphaFoldDB" id="A0A1G4MH73"/>
<accession>A0A1G4MH73</accession>
<sequence>MAKLKNLPTEIKIALLELCPVLAFVNREFYQLNNFVYRDRCLSIRPLPYWEKMRLPISEYMKSLDRVRKASRLLNARHGSSEESDVIEYLSDSWQIVFHVFFANPKFFDLKWIALNLRPRSLEGEITPGFGGNIELLSNTAYQCNLWIRVKSTSARLRALRSIISTTDFEQEWRGLFIFLDKSLPLHIEDWSRTTGLYCINMGMVFTQIEEGDNLRQLKRLQAVVLGVEDNEECTTMDVVGFDFVPYQNTKKWVLFHTQDDDCAFNPYERTLSKMRMEGKGGLRTQFEKIPTPLPCYERPPKCQLVFKYPKDKQLDEEGIRDLAYPYLGQPDCCNPVKQNF</sequence>
<keyword evidence="2" id="KW-1185">Reference proteome</keyword>